<dbReference type="InterPro" id="IPR043519">
    <property type="entry name" value="NT_sf"/>
</dbReference>
<dbReference type="SUPFAM" id="SSF81301">
    <property type="entry name" value="Nucleotidyltransferase"/>
    <property type="match status" value="1"/>
</dbReference>
<dbReference type="RefSeq" id="WP_111198984.1">
    <property type="nucleotide sequence ID" value="NZ_QKVK01000006.1"/>
</dbReference>
<keyword evidence="2" id="KW-1185">Reference proteome</keyword>
<gene>
    <name evidence="1" type="ORF">DK847_13130</name>
</gene>
<organism evidence="1 2">
    <name type="scientific">Aestuariivirga litoralis</name>
    <dbReference type="NCBI Taxonomy" id="2650924"/>
    <lineage>
        <taxon>Bacteria</taxon>
        <taxon>Pseudomonadati</taxon>
        <taxon>Pseudomonadota</taxon>
        <taxon>Alphaproteobacteria</taxon>
        <taxon>Hyphomicrobiales</taxon>
        <taxon>Aestuariivirgaceae</taxon>
        <taxon>Aestuariivirga</taxon>
    </lineage>
</organism>
<dbReference type="Gene3D" id="3.30.460.40">
    <property type="match status" value="1"/>
</dbReference>
<comment type="caution">
    <text evidence="1">The sequence shown here is derived from an EMBL/GenBank/DDBJ whole genome shotgun (WGS) entry which is preliminary data.</text>
</comment>
<dbReference type="Proteomes" id="UP000248795">
    <property type="component" value="Unassembled WGS sequence"/>
</dbReference>
<dbReference type="Pfam" id="PF14907">
    <property type="entry name" value="NTP_transf_5"/>
    <property type="match status" value="1"/>
</dbReference>
<sequence length="360" mass="40264">MSLPDLYAFLRSGIGEVHGYMLEALLGEGQSRHTALQKWALTVDIDRIGASSYRLIPALYAEAGADPVLAPHQGRLKGIYRYFLYRNSRLLAVIERTLRALQQAGIDFILIKGTAVVLQYHPSAALRSFGDCDVLIHLADKPRAEAVLAGLGFSLKAPAGSSPRNRHSDDYTDSAGNGVDLHWNALAECRTPRADDGFWQRSRQITWKGMTLRVLAPEDELLTAMLNGLRDRHQERLDWLYDAATILRAHPDFDWALLRQEALNRKLQIRLARALAVANRFIPDFPTEAVEKVFATEIAEARARSDAEGELHRLMARLFEEDRAGLLNPVRLLAALRPAVGLRRRIKGMGPRQDPSRNPA</sequence>
<name>A0A2W2B7S3_9HYPH</name>
<evidence type="ECO:0008006" key="3">
    <source>
        <dbReference type="Google" id="ProtNLM"/>
    </source>
</evidence>
<accession>A0A2W2B7S3</accession>
<dbReference type="InterPro" id="IPR039498">
    <property type="entry name" value="NTP_transf_5"/>
</dbReference>
<protein>
    <recommendedName>
        <fullName evidence="3">Nucleotidyltransferase family protein</fullName>
    </recommendedName>
</protein>
<evidence type="ECO:0000313" key="2">
    <source>
        <dbReference type="Proteomes" id="UP000248795"/>
    </source>
</evidence>
<evidence type="ECO:0000313" key="1">
    <source>
        <dbReference type="EMBL" id="PZF76148.1"/>
    </source>
</evidence>
<dbReference type="EMBL" id="QKVK01000006">
    <property type="protein sequence ID" value="PZF76148.1"/>
    <property type="molecule type" value="Genomic_DNA"/>
</dbReference>
<reference evidence="2" key="1">
    <citation type="submission" date="2018-06" db="EMBL/GenBank/DDBJ databases">
        <title>Aestuariibacter litoralis strain KCTC 52945T.</title>
        <authorList>
            <person name="Li X."/>
            <person name="Salam N."/>
            <person name="Li J.-L."/>
            <person name="Chen Y.-M."/>
            <person name="Yang Z.-W."/>
            <person name="Zhang L.-Y."/>
            <person name="Han M.-X."/>
            <person name="Xiao M."/>
            <person name="Li W.-J."/>
        </authorList>
    </citation>
    <scope>NUCLEOTIDE SEQUENCE [LARGE SCALE GENOMIC DNA]</scope>
    <source>
        <strain evidence="2">KCTC 52945</strain>
    </source>
</reference>
<proteinExistence type="predicted"/>
<dbReference type="AlphaFoldDB" id="A0A2W2B7S3"/>